<organism evidence="11 12">
    <name type="scientific">Candidatus Thiodiazotropha lotti</name>
    <dbReference type="NCBI Taxonomy" id="2792787"/>
    <lineage>
        <taxon>Bacteria</taxon>
        <taxon>Pseudomonadati</taxon>
        <taxon>Pseudomonadota</taxon>
        <taxon>Gammaproteobacteria</taxon>
        <taxon>Chromatiales</taxon>
        <taxon>Sedimenticolaceae</taxon>
        <taxon>Candidatus Thiodiazotropha</taxon>
    </lineage>
</organism>
<comment type="catalytic activity">
    <reaction evidence="7">
        <text>L-threonyl-[protein] + ATP = O-phospho-L-threonyl-[protein] + ADP + H(+)</text>
        <dbReference type="Rhea" id="RHEA:46608"/>
        <dbReference type="Rhea" id="RHEA-COMP:11060"/>
        <dbReference type="Rhea" id="RHEA-COMP:11605"/>
        <dbReference type="ChEBI" id="CHEBI:15378"/>
        <dbReference type="ChEBI" id="CHEBI:30013"/>
        <dbReference type="ChEBI" id="CHEBI:30616"/>
        <dbReference type="ChEBI" id="CHEBI:61977"/>
        <dbReference type="ChEBI" id="CHEBI:456216"/>
        <dbReference type="EC" id="2.7.11.1"/>
    </reaction>
</comment>
<proteinExistence type="predicted"/>
<dbReference type="PANTHER" id="PTHR24363">
    <property type="entry name" value="SERINE/THREONINE PROTEIN KINASE"/>
    <property type="match status" value="1"/>
</dbReference>
<dbReference type="PANTHER" id="PTHR24363:SF0">
    <property type="entry name" value="SERINE_THREONINE KINASE LIKE DOMAIN CONTAINING 1"/>
    <property type="match status" value="1"/>
</dbReference>
<comment type="caution">
    <text evidence="11">The sequence shown here is derived from an EMBL/GenBank/DDBJ whole genome shotgun (WGS) entry which is preliminary data.</text>
</comment>
<dbReference type="Pfam" id="PF00069">
    <property type="entry name" value="Pkinase"/>
    <property type="match status" value="1"/>
</dbReference>
<evidence type="ECO:0000256" key="1">
    <source>
        <dbReference type="ARBA" id="ARBA00012513"/>
    </source>
</evidence>
<keyword evidence="2 11" id="KW-0723">Serine/threonine-protein kinase</keyword>
<dbReference type="GO" id="GO:0005524">
    <property type="term" value="F:ATP binding"/>
    <property type="evidence" value="ECO:0007669"/>
    <property type="project" value="UniProtKB-KW"/>
</dbReference>
<evidence type="ECO:0000313" key="11">
    <source>
        <dbReference type="EMBL" id="MCG7940587.1"/>
    </source>
</evidence>
<keyword evidence="4" id="KW-0547">Nucleotide-binding</keyword>
<keyword evidence="6" id="KW-0067">ATP-binding</keyword>
<name>A0A9E4K6Q5_9GAMM</name>
<evidence type="ECO:0000256" key="9">
    <source>
        <dbReference type="SAM" id="MobiDB-lite"/>
    </source>
</evidence>
<evidence type="ECO:0000256" key="5">
    <source>
        <dbReference type="ARBA" id="ARBA00022777"/>
    </source>
</evidence>
<dbReference type="SUPFAM" id="SSF56112">
    <property type="entry name" value="Protein kinase-like (PK-like)"/>
    <property type="match status" value="1"/>
</dbReference>
<dbReference type="EC" id="2.7.11.1" evidence="1"/>
<dbReference type="Gene3D" id="1.10.510.10">
    <property type="entry name" value="Transferase(Phosphotransferase) domain 1"/>
    <property type="match status" value="1"/>
</dbReference>
<keyword evidence="3" id="KW-0808">Transferase</keyword>
<dbReference type="AlphaFoldDB" id="A0A9E4K6Q5"/>
<protein>
    <recommendedName>
        <fullName evidence="1">non-specific serine/threonine protein kinase</fullName>
        <ecNumber evidence="1">2.7.11.1</ecNumber>
    </recommendedName>
</protein>
<evidence type="ECO:0000313" key="12">
    <source>
        <dbReference type="Proteomes" id="UP000886687"/>
    </source>
</evidence>
<dbReference type="CDD" id="cd14014">
    <property type="entry name" value="STKc_PknB_like"/>
    <property type="match status" value="1"/>
</dbReference>
<evidence type="ECO:0000256" key="4">
    <source>
        <dbReference type="ARBA" id="ARBA00022741"/>
    </source>
</evidence>
<accession>A0A9E4K6Q5</accession>
<dbReference type="PROSITE" id="PS50011">
    <property type="entry name" value="PROTEIN_KINASE_DOM"/>
    <property type="match status" value="1"/>
</dbReference>
<evidence type="ECO:0000256" key="7">
    <source>
        <dbReference type="ARBA" id="ARBA00047899"/>
    </source>
</evidence>
<dbReference type="Proteomes" id="UP000886687">
    <property type="component" value="Unassembled WGS sequence"/>
</dbReference>
<evidence type="ECO:0000256" key="2">
    <source>
        <dbReference type="ARBA" id="ARBA00022527"/>
    </source>
</evidence>
<keyword evidence="5 11" id="KW-0418">Kinase</keyword>
<comment type="catalytic activity">
    <reaction evidence="8">
        <text>L-seryl-[protein] + ATP = O-phospho-L-seryl-[protein] + ADP + H(+)</text>
        <dbReference type="Rhea" id="RHEA:17989"/>
        <dbReference type="Rhea" id="RHEA-COMP:9863"/>
        <dbReference type="Rhea" id="RHEA-COMP:11604"/>
        <dbReference type="ChEBI" id="CHEBI:15378"/>
        <dbReference type="ChEBI" id="CHEBI:29999"/>
        <dbReference type="ChEBI" id="CHEBI:30616"/>
        <dbReference type="ChEBI" id="CHEBI:83421"/>
        <dbReference type="ChEBI" id="CHEBI:456216"/>
        <dbReference type="EC" id="2.7.11.1"/>
    </reaction>
</comment>
<dbReference type="GO" id="GO:0004674">
    <property type="term" value="F:protein serine/threonine kinase activity"/>
    <property type="evidence" value="ECO:0007669"/>
    <property type="project" value="UniProtKB-KW"/>
</dbReference>
<evidence type="ECO:0000259" key="10">
    <source>
        <dbReference type="PROSITE" id="PS50011"/>
    </source>
</evidence>
<evidence type="ECO:0000256" key="6">
    <source>
        <dbReference type="ARBA" id="ARBA00022840"/>
    </source>
</evidence>
<evidence type="ECO:0000256" key="3">
    <source>
        <dbReference type="ARBA" id="ARBA00022679"/>
    </source>
</evidence>
<dbReference type="Gene3D" id="3.30.200.20">
    <property type="entry name" value="Phosphorylase Kinase, domain 1"/>
    <property type="match status" value="1"/>
</dbReference>
<evidence type="ECO:0000256" key="8">
    <source>
        <dbReference type="ARBA" id="ARBA00048679"/>
    </source>
</evidence>
<dbReference type="InterPro" id="IPR011009">
    <property type="entry name" value="Kinase-like_dom_sf"/>
</dbReference>
<sequence>MDKLRDSMPEGTEIDCYVIMKVVASGGFSLIYLAEDEDTQDEVIIKEFLPKKLARRASNGKVVPLEEKQVDNFNRSLRLFYQEAKVLASLRHPNIVQVRGFFLANNTGYLVMDHERGKNLASYIKKRSGSLSTRFIMTVFPPILDALSQIHSRNLLHLDIKPSNIHLRTGGNPLLLDFGAVHEVRNEGTRTGRVVTTGFSPVEQYYQSGNVGPWSDVYAIGASMRACLDGKAPPSAIERHAKEKLKPAARIYRRRYPAAMLEAIDWAMEIGYEKRPQNAKELLEALQSNNPIESESSLSELFDEKRAIS</sequence>
<feature type="domain" description="Protein kinase" evidence="10">
    <location>
        <begin position="17"/>
        <end position="293"/>
    </location>
</feature>
<dbReference type="InterPro" id="IPR000719">
    <property type="entry name" value="Prot_kinase_dom"/>
</dbReference>
<dbReference type="SMART" id="SM00220">
    <property type="entry name" value="S_TKc"/>
    <property type="match status" value="1"/>
</dbReference>
<gene>
    <name evidence="11" type="ORF">JAZ04_17260</name>
</gene>
<dbReference type="EMBL" id="JAEPDI010000014">
    <property type="protein sequence ID" value="MCG7940587.1"/>
    <property type="molecule type" value="Genomic_DNA"/>
</dbReference>
<feature type="region of interest" description="Disordered" evidence="9">
    <location>
        <begin position="288"/>
        <end position="309"/>
    </location>
</feature>
<reference evidence="11" key="1">
    <citation type="journal article" date="2021" name="Proc. Natl. Acad. Sci. U.S.A.">
        <title>Global biogeography of chemosynthetic symbionts reveals both localized and globally distributed symbiont groups. .</title>
        <authorList>
            <person name="Osvatic J.T."/>
            <person name="Wilkins L.G.E."/>
            <person name="Leibrecht L."/>
            <person name="Leray M."/>
            <person name="Zauner S."/>
            <person name="Polzin J."/>
            <person name="Camacho Y."/>
            <person name="Gros O."/>
            <person name="van Gils J.A."/>
            <person name="Eisen J.A."/>
            <person name="Petersen J.M."/>
            <person name="Yuen B."/>
        </authorList>
    </citation>
    <scope>NUCLEOTIDE SEQUENCE</scope>
    <source>
        <strain evidence="11">MAGL173</strain>
    </source>
</reference>